<dbReference type="EMBL" id="CAMXCT030000211">
    <property type="protein sequence ID" value="CAL4762863.1"/>
    <property type="molecule type" value="Genomic_DNA"/>
</dbReference>
<dbReference type="AlphaFoldDB" id="A0A9P1BPD7"/>
<reference evidence="1" key="1">
    <citation type="submission" date="2022-10" db="EMBL/GenBank/DDBJ databases">
        <authorList>
            <person name="Chen Y."/>
            <person name="Dougan E. K."/>
            <person name="Chan C."/>
            <person name="Rhodes N."/>
            <person name="Thang M."/>
        </authorList>
    </citation>
    <scope>NUCLEOTIDE SEQUENCE</scope>
</reference>
<name>A0A9P1BPD7_9DINO</name>
<comment type="caution">
    <text evidence="1">The sequence shown here is derived from an EMBL/GenBank/DDBJ whole genome shotgun (WGS) entry which is preliminary data.</text>
</comment>
<dbReference type="EMBL" id="CAMXCT020000211">
    <property type="protein sequence ID" value="CAL1128926.1"/>
    <property type="molecule type" value="Genomic_DNA"/>
</dbReference>
<evidence type="ECO:0000313" key="1">
    <source>
        <dbReference type="EMBL" id="CAI3975551.1"/>
    </source>
</evidence>
<sequence length="700" mass="77914">MAVPHETEQEVKTLLSPSCALGINLRLQKVLSLLEEKGLVYNTVVCPSAMVCHPQNRGGSMINPYNCHRKGQDIIASGVKPELLAPNSLAVEMALEPAAKSSQIAANQKMILDAKGLLAPLKGDERFCTLANSHFVQWSRALEHGCVGPDGIQLTPPLDMKPLLLNGWSWKVISNDAERMFPDLPAFAAMAMNSHNSTQIASNELECMMQLGELYSGGMKLDDAVKAVQHSAPACKTYLDDVGHFCKMYTGGAAFPLLKCLDTFCTLPFLLVDFGLKFGFLGKKHGHSLLIGEEMMNHLAFYDFKIQGRSMALTRVALAAAMLSSKKHQDGISRLIYKSDFDKLKGKDTTRKVDEVLSSLWDQVNQPNLDWGYMCWCTAAVRMVLHILQKEKIAKQDSFESFEKIVQHFADDLQAAPVSLQTQPAPSEPFGSSTGPVVKDMVKASNKEVALFRNSHIKLGEKYLNSDYPDKIFTLQALDDSEAIFEHKPLFTASEIVKEQLDSLKKWRPTKKEPTIMCPQQLCTSRLPHNVDTVQKEIEKAIVNQLLMEAYMNNKLADDSLVGFALHPSNLFVMKKLKKKELKLYPLGTCSAAPEKDQANFLEKTKNVVVWFNEKPYLIQPFKNLSSFTKPESGTLCPYFWVKSTEAEEDINLQTVWVNHKGLKIPTLQNEDAIQAHTVLLKSSGQQPKGAPKAKKAKTS</sequence>
<organism evidence="1">
    <name type="scientific">Cladocopium goreaui</name>
    <dbReference type="NCBI Taxonomy" id="2562237"/>
    <lineage>
        <taxon>Eukaryota</taxon>
        <taxon>Sar</taxon>
        <taxon>Alveolata</taxon>
        <taxon>Dinophyceae</taxon>
        <taxon>Suessiales</taxon>
        <taxon>Symbiodiniaceae</taxon>
        <taxon>Cladocopium</taxon>
    </lineage>
</organism>
<evidence type="ECO:0000313" key="3">
    <source>
        <dbReference type="Proteomes" id="UP001152797"/>
    </source>
</evidence>
<reference evidence="2" key="2">
    <citation type="submission" date="2024-04" db="EMBL/GenBank/DDBJ databases">
        <authorList>
            <person name="Chen Y."/>
            <person name="Shah S."/>
            <person name="Dougan E. K."/>
            <person name="Thang M."/>
            <person name="Chan C."/>
        </authorList>
    </citation>
    <scope>NUCLEOTIDE SEQUENCE [LARGE SCALE GENOMIC DNA]</scope>
</reference>
<accession>A0A9P1BPD7</accession>
<evidence type="ECO:0000313" key="2">
    <source>
        <dbReference type="EMBL" id="CAL1128926.1"/>
    </source>
</evidence>
<dbReference type="OrthoDB" id="487782at2759"/>
<protein>
    <submittedName>
        <fullName evidence="1">Uncharacterized protein</fullName>
    </submittedName>
</protein>
<keyword evidence="3" id="KW-1185">Reference proteome</keyword>
<proteinExistence type="predicted"/>
<dbReference type="Proteomes" id="UP001152797">
    <property type="component" value="Unassembled WGS sequence"/>
</dbReference>
<dbReference type="EMBL" id="CAMXCT010000211">
    <property type="protein sequence ID" value="CAI3975551.1"/>
    <property type="molecule type" value="Genomic_DNA"/>
</dbReference>
<gene>
    <name evidence="1" type="ORF">C1SCF055_LOCUS3853</name>
</gene>